<protein>
    <submittedName>
        <fullName evidence="2">SPP1 family phage portal protein</fullName>
    </submittedName>
</protein>
<gene>
    <name evidence="2" type="ORF">BN1180_01578</name>
</gene>
<accession>A0AAN2PF65</accession>
<organism evidence="2 3">
    <name type="scientific">Peribacillus simplex</name>
    <dbReference type="NCBI Taxonomy" id="1478"/>
    <lineage>
        <taxon>Bacteria</taxon>
        <taxon>Bacillati</taxon>
        <taxon>Bacillota</taxon>
        <taxon>Bacilli</taxon>
        <taxon>Bacillales</taxon>
        <taxon>Bacillaceae</taxon>
        <taxon>Peribacillus</taxon>
    </lineage>
</organism>
<dbReference type="AlphaFoldDB" id="A0AAN2PF65"/>
<evidence type="ECO:0000313" key="3">
    <source>
        <dbReference type="Proteomes" id="UP000182110"/>
    </source>
</evidence>
<keyword evidence="3" id="KW-1185">Reference proteome</keyword>
<dbReference type="Proteomes" id="UP000182110">
    <property type="component" value="Unassembled WGS sequence"/>
</dbReference>
<evidence type="ECO:0000256" key="1">
    <source>
        <dbReference type="SAM" id="MobiDB-lite"/>
    </source>
</evidence>
<dbReference type="NCBIfam" id="TIGR01538">
    <property type="entry name" value="portal_SPP1"/>
    <property type="match status" value="1"/>
</dbReference>
<evidence type="ECO:0000313" key="2">
    <source>
        <dbReference type="EMBL" id="CEG31434.1"/>
    </source>
</evidence>
<sequence>MFRLDKSQIEVIVPGIIETLIYKHDTKREEKMHKYYLGEHKILDRKFADESKPNNKIVANWCEYISDQHVGYFMGKPVVYSSKNKEYMQEIQDIYDSNDEQKINYEIAEQCSRYGYGVEILYTKENQSGKKEPRFRPLPLIENNIILVFDNSVEEILILAIRYWENEDVLDDSKSLHAYVYSEHINYHFIQKDNEEFFLESEEAHGYGEVPVNYYWNKGSQLKSDFEGIIPLNNSYDALISDDVNESESSTDAILKVWGIDNIPETQEMKEKRLLNFGKVEKEENADAEWLIKDINSEWKENQKNRTKKDILDLSKVPDMTDKSFAESSGVALERRILPLENTRSTKERYFKEGLQRRIRMITNILNISKKYDYLDIDIRFQRNLPTDTQTDIANAVALVGTNIASMQTLRKMAHIEDPAYEKELIEHENEEYIRLNVEDDIDESNNGRNKEANTANGEEVKQA</sequence>
<proteinExistence type="predicted"/>
<feature type="region of interest" description="Disordered" evidence="1">
    <location>
        <begin position="438"/>
        <end position="464"/>
    </location>
</feature>
<dbReference type="InterPro" id="IPR006428">
    <property type="entry name" value="Portal_SPP1-type"/>
</dbReference>
<dbReference type="InterPro" id="IPR021145">
    <property type="entry name" value="Portal_protein_SPP1_Gp6-like"/>
</dbReference>
<feature type="compositionally biased region" description="Polar residues" evidence="1">
    <location>
        <begin position="445"/>
        <end position="457"/>
    </location>
</feature>
<comment type="caution">
    <text evidence="2">The sequence shown here is derived from an EMBL/GenBank/DDBJ whole genome shotgun (WGS) entry which is preliminary data.</text>
</comment>
<dbReference type="RefSeq" id="WP_072272593.1">
    <property type="nucleotide sequence ID" value="NZ_CCXW01000001.1"/>
</dbReference>
<name>A0AAN2PF65_9BACI</name>
<dbReference type="EMBL" id="CCXW01000001">
    <property type="protein sequence ID" value="CEG31434.1"/>
    <property type="molecule type" value="Genomic_DNA"/>
</dbReference>
<dbReference type="Pfam" id="PF05133">
    <property type="entry name" value="SPP1_portal"/>
    <property type="match status" value="1"/>
</dbReference>
<reference evidence="2 3" key="1">
    <citation type="journal article" date="2014" name="Genome Announc.">
        <title>Genome Sequence of Bacillus simplex Strain P558, Isolated from a Human Fecal Sample.</title>
        <authorList>
            <person name="Croce O."/>
            <person name="Hugon P."/>
            <person name="Lagier J.C."/>
            <person name="Bibi F."/>
            <person name="Robert C."/>
            <person name="Azhar E.I."/>
            <person name="Raoult D."/>
            <person name="Fournier P.E."/>
        </authorList>
    </citation>
    <scope>NUCLEOTIDE SEQUENCE [LARGE SCALE GENOMIC DNA]</scope>
    <source>
        <strain evidence="2 3">P558</strain>
    </source>
</reference>